<evidence type="ECO:0000256" key="5">
    <source>
        <dbReference type="ARBA" id="ARBA00010185"/>
    </source>
</evidence>
<feature type="transmembrane region" description="Helical" evidence="17">
    <location>
        <begin position="391"/>
        <end position="411"/>
    </location>
</feature>
<dbReference type="PROSITE" id="PS01315">
    <property type="entry name" value="CDS"/>
    <property type="match status" value="1"/>
</dbReference>
<evidence type="ECO:0000256" key="2">
    <source>
        <dbReference type="ARBA" id="ARBA00004141"/>
    </source>
</evidence>
<feature type="transmembrane region" description="Helical" evidence="17">
    <location>
        <begin position="432"/>
        <end position="451"/>
    </location>
</feature>
<proteinExistence type="inferred from homology"/>
<dbReference type="GO" id="GO:0004605">
    <property type="term" value="F:phosphatidate cytidylyltransferase activity"/>
    <property type="evidence" value="ECO:0007669"/>
    <property type="project" value="UniProtKB-EC"/>
</dbReference>
<dbReference type="UniPathway" id="UPA00557">
    <property type="reaction ID" value="UER00614"/>
</dbReference>
<keyword evidence="13 17" id="KW-0472">Membrane</keyword>
<feature type="transmembrane region" description="Helical" evidence="17">
    <location>
        <begin position="297"/>
        <end position="313"/>
    </location>
</feature>
<keyword evidence="12" id="KW-0443">Lipid metabolism</keyword>
<keyword evidence="8 16" id="KW-0808">Transferase</keyword>
<reference evidence="19" key="1">
    <citation type="submission" date="2021-01" db="EMBL/GenBank/DDBJ databases">
        <authorList>
            <person name="Corre E."/>
            <person name="Pelletier E."/>
            <person name="Niang G."/>
            <person name="Scheremetjew M."/>
            <person name="Finn R."/>
            <person name="Kale V."/>
            <person name="Holt S."/>
            <person name="Cochrane G."/>
            <person name="Meng A."/>
            <person name="Brown T."/>
            <person name="Cohen L."/>
        </authorList>
    </citation>
    <scope>NUCLEOTIDE SEQUENCE</scope>
    <source>
        <strain evidence="19">CCMP2078</strain>
    </source>
</reference>
<dbReference type="EC" id="2.7.7.41" evidence="6 16"/>
<comment type="pathway">
    <text evidence="3 16">Phospholipid metabolism; CDP-diacylglycerol biosynthesis; CDP-diacylglycerol from sn-glycerol 3-phosphate: step 3/3.</text>
</comment>
<gene>
    <name evidence="19" type="ORF">PPYR1160_LOCUS11915</name>
</gene>
<keyword evidence="14" id="KW-0594">Phospholipid biosynthesis</keyword>
<feature type="transmembrane region" description="Helical" evidence="17">
    <location>
        <begin position="320"/>
        <end position="340"/>
    </location>
</feature>
<dbReference type="PANTHER" id="PTHR47101">
    <property type="entry name" value="PHOSPHATIDATE CYTIDYLYLTRANSFERASE 5, CHLOROPLASTIC"/>
    <property type="match status" value="1"/>
</dbReference>
<comment type="pathway">
    <text evidence="4">Lipid metabolism.</text>
</comment>
<evidence type="ECO:0000256" key="7">
    <source>
        <dbReference type="ARBA" id="ARBA00022516"/>
    </source>
</evidence>
<comment type="similarity">
    <text evidence="5 16">Belongs to the CDS family.</text>
</comment>
<evidence type="ECO:0000256" key="4">
    <source>
        <dbReference type="ARBA" id="ARBA00005189"/>
    </source>
</evidence>
<dbReference type="AlphaFoldDB" id="A0A7R9UDX9"/>
<evidence type="ECO:0000256" key="17">
    <source>
        <dbReference type="SAM" id="Phobius"/>
    </source>
</evidence>
<dbReference type="GO" id="GO:0016020">
    <property type="term" value="C:membrane"/>
    <property type="evidence" value="ECO:0007669"/>
    <property type="project" value="UniProtKB-SubCell"/>
</dbReference>
<evidence type="ECO:0000256" key="13">
    <source>
        <dbReference type="ARBA" id="ARBA00023136"/>
    </source>
</evidence>
<evidence type="ECO:0000256" key="15">
    <source>
        <dbReference type="ARBA" id="ARBA00023264"/>
    </source>
</evidence>
<keyword evidence="10 16" id="KW-0548">Nucleotidyltransferase</keyword>
<evidence type="ECO:0000256" key="10">
    <source>
        <dbReference type="ARBA" id="ARBA00022695"/>
    </source>
</evidence>
<protein>
    <recommendedName>
        <fullName evidence="6 16">Phosphatidate cytidylyltransferase</fullName>
        <ecNumber evidence="6 16">2.7.7.41</ecNumber>
    </recommendedName>
</protein>
<comment type="catalytic activity">
    <reaction evidence="1 16">
        <text>a 1,2-diacyl-sn-glycero-3-phosphate + CTP + H(+) = a CDP-1,2-diacyl-sn-glycerol + diphosphate</text>
        <dbReference type="Rhea" id="RHEA:16229"/>
        <dbReference type="ChEBI" id="CHEBI:15378"/>
        <dbReference type="ChEBI" id="CHEBI:33019"/>
        <dbReference type="ChEBI" id="CHEBI:37563"/>
        <dbReference type="ChEBI" id="CHEBI:58332"/>
        <dbReference type="ChEBI" id="CHEBI:58608"/>
        <dbReference type="EC" id="2.7.7.41"/>
    </reaction>
</comment>
<evidence type="ECO:0000313" key="19">
    <source>
        <dbReference type="EMBL" id="CAD8262413.1"/>
    </source>
</evidence>
<evidence type="ECO:0000256" key="11">
    <source>
        <dbReference type="ARBA" id="ARBA00022989"/>
    </source>
</evidence>
<evidence type="ECO:0000256" key="16">
    <source>
        <dbReference type="RuleBase" id="RU003938"/>
    </source>
</evidence>
<evidence type="ECO:0000256" key="6">
    <source>
        <dbReference type="ARBA" id="ARBA00012487"/>
    </source>
</evidence>
<name>A0A7R9UDX9_9STRA</name>
<evidence type="ECO:0000256" key="12">
    <source>
        <dbReference type="ARBA" id="ARBA00023098"/>
    </source>
</evidence>
<dbReference type="GO" id="GO:0016024">
    <property type="term" value="P:CDP-diacylglycerol biosynthetic process"/>
    <property type="evidence" value="ECO:0007669"/>
    <property type="project" value="UniProtKB-UniPathway"/>
</dbReference>
<keyword evidence="11 17" id="KW-1133">Transmembrane helix</keyword>
<evidence type="ECO:0000256" key="1">
    <source>
        <dbReference type="ARBA" id="ARBA00001698"/>
    </source>
</evidence>
<keyword evidence="9 16" id="KW-0812">Transmembrane</keyword>
<keyword evidence="15" id="KW-1208">Phospholipid metabolism</keyword>
<feature type="transmembrane region" description="Helical" evidence="17">
    <location>
        <begin position="509"/>
        <end position="529"/>
    </location>
</feature>
<feature type="chain" id="PRO_5030515377" description="Phosphatidate cytidylyltransferase" evidence="18">
    <location>
        <begin position="18"/>
        <end position="532"/>
    </location>
</feature>
<feature type="signal peptide" evidence="18">
    <location>
        <begin position="1"/>
        <end position="17"/>
    </location>
</feature>
<evidence type="ECO:0000256" key="18">
    <source>
        <dbReference type="SAM" id="SignalP"/>
    </source>
</evidence>
<dbReference type="Pfam" id="PF01148">
    <property type="entry name" value="CTP_transf_1"/>
    <property type="match status" value="1"/>
</dbReference>
<keyword evidence="18" id="KW-0732">Signal</keyword>
<accession>A0A7R9UDX9</accession>
<feature type="transmembrane region" description="Helical" evidence="17">
    <location>
        <begin position="463"/>
        <end position="483"/>
    </location>
</feature>
<evidence type="ECO:0000256" key="14">
    <source>
        <dbReference type="ARBA" id="ARBA00023209"/>
    </source>
</evidence>
<sequence>MWRSVVMALWAICGVRGLSPARFQLRKVPPPVIGRVHLSLRNSEVQPGQVDKKDAFEVGDDPARALSHDVPQEPHCHAEGHLAAPQGEHILGHQSHSHALPSLAAVEGVRPSHFHGNSTLLGVPVSAMDEASLSLDCGADEAAKGIRGGLGPMDGQMGGPPEGQVAAAGAKAVRKSGGRSFYGKRVLMWYINYARYLWSAEFNKETLMEEGGKSKKTSGKLRKRVVTSLIMGAVASVWIFSGNAAYAFGLFLTVSLAQLEYYRMVIATGVYPARRISIVSSACLYFSAAFYPHLHELVLPLTSIWVMMWFLIMRMKYASIAEISTSFLGIFYAGYLPSFWVRLRRLGSDVGSEAIMAKLPFLVGMGSWLPSWFPKVDLSRDMWTTGAVVTWWTYLSIVFADVGAYAVGRLFGRTPLSRISPAAGSASPNKTVEGLLGGAAFACLTSLLGAWVMQWPHWKLTGLAYGLMLTLIALLGDLTASMFKRDAGLKDSGNLLPGHGGLLDRVDSYIFTAVPSYIFVRYFLSYLGWGGL</sequence>
<dbReference type="PANTHER" id="PTHR47101:SF1">
    <property type="entry name" value="PHOSPHATIDATE CYTIDYLYLTRANSFERASE 4, CHLOROPLASTIC"/>
    <property type="match status" value="1"/>
</dbReference>
<keyword evidence="7" id="KW-0444">Lipid biosynthesis</keyword>
<dbReference type="InterPro" id="IPR000374">
    <property type="entry name" value="PC_trans"/>
</dbReference>
<evidence type="ECO:0000256" key="3">
    <source>
        <dbReference type="ARBA" id="ARBA00005119"/>
    </source>
</evidence>
<evidence type="ECO:0000256" key="9">
    <source>
        <dbReference type="ARBA" id="ARBA00022692"/>
    </source>
</evidence>
<organism evidence="19">
    <name type="scientific">Pinguiococcus pyrenoidosus</name>
    <dbReference type="NCBI Taxonomy" id="172671"/>
    <lineage>
        <taxon>Eukaryota</taxon>
        <taxon>Sar</taxon>
        <taxon>Stramenopiles</taxon>
        <taxon>Ochrophyta</taxon>
        <taxon>Pinguiophyceae</taxon>
        <taxon>Pinguiochrysidales</taxon>
        <taxon>Pinguiochrysidaceae</taxon>
        <taxon>Pinguiococcus</taxon>
    </lineage>
</organism>
<dbReference type="EMBL" id="HBEA01015614">
    <property type="protein sequence ID" value="CAD8262413.1"/>
    <property type="molecule type" value="Transcribed_RNA"/>
</dbReference>
<comment type="subcellular location">
    <subcellularLocation>
        <location evidence="2">Membrane</location>
        <topology evidence="2">Multi-pass membrane protein</topology>
    </subcellularLocation>
</comment>
<evidence type="ECO:0000256" key="8">
    <source>
        <dbReference type="ARBA" id="ARBA00022679"/>
    </source>
</evidence>
<feature type="transmembrane region" description="Helical" evidence="17">
    <location>
        <begin position="229"/>
        <end position="252"/>
    </location>
</feature>